<dbReference type="InterPro" id="IPR008948">
    <property type="entry name" value="L-Aspartase-like"/>
</dbReference>
<dbReference type="GO" id="GO:0016841">
    <property type="term" value="F:ammonia-lyase activity"/>
    <property type="evidence" value="ECO:0007669"/>
    <property type="project" value="UniProtKB-ARBA"/>
</dbReference>
<accession>A0A1Y3C7F6</accession>
<keyword evidence="3" id="KW-1185">Reference proteome</keyword>
<evidence type="ECO:0000313" key="2">
    <source>
        <dbReference type="EMBL" id="OTG62236.1"/>
    </source>
</evidence>
<proteinExistence type="predicted"/>
<dbReference type="OrthoDB" id="9806955at2"/>
<dbReference type="Pfam" id="PF00221">
    <property type="entry name" value="Lyase_aromatic"/>
    <property type="match status" value="1"/>
</dbReference>
<organism evidence="2 3">
    <name type="scientific">Acinetobacter silvestris</name>
    <dbReference type="NCBI Taxonomy" id="1977882"/>
    <lineage>
        <taxon>Bacteria</taxon>
        <taxon>Pseudomonadati</taxon>
        <taxon>Pseudomonadota</taxon>
        <taxon>Gammaproteobacteria</taxon>
        <taxon>Moraxellales</taxon>
        <taxon>Moraxellaceae</taxon>
        <taxon>Acinetobacter</taxon>
    </lineage>
</organism>
<dbReference type="Gene3D" id="1.20.200.10">
    <property type="entry name" value="Fumarase/aspartase (Central domain)"/>
    <property type="match status" value="1"/>
</dbReference>
<reference evidence="2 3" key="1">
    <citation type="submission" date="2017-04" db="EMBL/GenBank/DDBJ databases">
        <title>High diversity of culturable Acinetobacter species in natural soil and water ecosystems.</title>
        <authorList>
            <person name="Nemec A."/>
            <person name="Radolfova-Krizova L."/>
        </authorList>
    </citation>
    <scope>NUCLEOTIDE SEQUENCE [LARGE SCALE GENOMIC DNA]</scope>
    <source>
        <strain evidence="2 3">ANC 4999</strain>
    </source>
</reference>
<dbReference type="InterPro" id="IPR024083">
    <property type="entry name" value="Fumarase/histidase_N"/>
</dbReference>
<protein>
    <submittedName>
        <fullName evidence="2">Histidine ammonia-lyase</fullName>
    </submittedName>
</protein>
<gene>
    <name evidence="2" type="ORF">B9T28_14600</name>
</gene>
<keyword evidence="1 2" id="KW-0456">Lyase</keyword>
<evidence type="ECO:0000313" key="3">
    <source>
        <dbReference type="Proteomes" id="UP000242765"/>
    </source>
</evidence>
<evidence type="ECO:0000256" key="1">
    <source>
        <dbReference type="ARBA" id="ARBA00023239"/>
    </source>
</evidence>
<dbReference type="Gene3D" id="1.10.275.10">
    <property type="entry name" value="Fumarase/aspartase (N-terminal domain)"/>
    <property type="match status" value="1"/>
</dbReference>
<dbReference type="CDD" id="cd00332">
    <property type="entry name" value="PAL-HAL"/>
    <property type="match status" value="1"/>
</dbReference>
<dbReference type="RefSeq" id="WP_086204708.1">
    <property type="nucleotide sequence ID" value="NZ_NEGB01000014.1"/>
</dbReference>
<dbReference type="FunFam" id="1.10.275.10:FF:000005">
    <property type="entry name" value="Histidine ammonia-lyase"/>
    <property type="match status" value="1"/>
</dbReference>
<dbReference type="EMBL" id="NEGB01000014">
    <property type="protein sequence ID" value="OTG62236.1"/>
    <property type="molecule type" value="Genomic_DNA"/>
</dbReference>
<sequence>MTIELGTNSNLTIDDLVAVARQHVPVIFSKNYIDRVKASRKLVDKWVDEERVMYGITTGFGVLCTEVISKEDTAILQRNIVITHATSVGEKMPEEEVRAIMLMMLQNTGLGYSGIRFETVELIRQCLNLGLTPFVPRDGSVGYLSVEGHIVVSLIGEEKMLYQGEWLNSKEALEKAGLEPLSLATKEGLALLNGATSPTALAALSLYDMLQASKSADIIAAMSLEVLKGTLRAFDEKVMNLKLHVQQKETAENIRKLLADSNIAQSHIDHRLQDALSLRAIAQLHGAVKKTLSDARLTIENEMNSCSDNPVIMPDGDDGYAMSSCNCDAAYVGLEIDSASIATTMLAKMSERRNVRLIDGNLSGYPWFLVKKPGLNSGLMIPQYTQAGLLNEMKMLSMPAVVDNISTCGGQEDYVSMGYNAAKKAASIVSKLEYILSIELLSVYQAHQFMEKEFTPGSATQAVLQEIRKSVPAMENDMYLYPHILTLKDMIHQGSLIKVVEEKIGLLI</sequence>
<dbReference type="Proteomes" id="UP000242765">
    <property type="component" value="Unassembled WGS sequence"/>
</dbReference>
<name>A0A1Y3C7F6_9GAMM</name>
<dbReference type="PANTHER" id="PTHR10362">
    <property type="entry name" value="HISTIDINE AMMONIA-LYASE"/>
    <property type="match status" value="1"/>
</dbReference>
<dbReference type="AlphaFoldDB" id="A0A1Y3C7F6"/>
<dbReference type="SUPFAM" id="SSF48557">
    <property type="entry name" value="L-aspartase-like"/>
    <property type="match status" value="1"/>
</dbReference>
<dbReference type="InterPro" id="IPR001106">
    <property type="entry name" value="Aromatic_Lyase"/>
</dbReference>
<dbReference type="STRING" id="1977882.B9T28_14600"/>
<comment type="caution">
    <text evidence="2">The sequence shown here is derived from an EMBL/GenBank/DDBJ whole genome shotgun (WGS) entry which is preliminary data.</text>
</comment>